<protein>
    <submittedName>
        <fullName evidence="1">Uncharacterized protein</fullName>
    </submittedName>
</protein>
<name>A0A2H3BE38_9AGAR</name>
<evidence type="ECO:0000313" key="2">
    <source>
        <dbReference type="Proteomes" id="UP000218334"/>
    </source>
</evidence>
<dbReference type="AlphaFoldDB" id="A0A2H3BE38"/>
<evidence type="ECO:0000313" key="1">
    <source>
        <dbReference type="EMBL" id="PBK62867.1"/>
    </source>
</evidence>
<proteinExistence type="predicted"/>
<dbReference type="EMBL" id="KZ293462">
    <property type="protein sequence ID" value="PBK62867.1"/>
    <property type="molecule type" value="Genomic_DNA"/>
</dbReference>
<gene>
    <name evidence="1" type="ORF">ARMSODRAFT_895056</name>
</gene>
<reference evidence="2" key="1">
    <citation type="journal article" date="2017" name="Nat. Ecol. Evol.">
        <title>Genome expansion and lineage-specific genetic innovations in the forest pathogenic fungi Armillaria.</title>
        <authorList>
            <person name="Sipos G."/>
            <person name="Prasanna A.N."/>
            <person name="Walter M.C."/>
            <person name="O'Connor E."/>
            <person name="Balint B."/>
            <person name="Krizsan K."/>
            <person name="Kiss B."/>
            <person name="Hess J."/>
            <person name="Varga T."/>
            <person name="Slot J."/>
            <person name="Riley R."/>
            <person name="Boka B."/>
            <person name="Rigling D."/>
            <person name="Barry K."/>
            <person name="Lee J."/>
            <person name="Mihaltcheva S."/>
            <person name="LaButti K."/>
            <person name="Lipzen A."/>
            <person name="Waldron R."/>
            <person name="Moloney N.M."/>
            <person name="Sperisen C."/>
            <person name="Kredics L."/>
            <person name="Vagvoelgyi C."/>
            <person name="Patrignani A."/>
            <person name="Fitzpatrick D."/>
            <person name="Nagy I."/>
            <person name="Doyle S."/>
            <person name="Anderson J.B."/>
            <person name="Grigoriev I.V."/>
            <person name="Gueldener U."/>
            <person name="Muensterkoetter M."/>
            <person name="Nagy L.G."/>
        </authorList>
    </citation>
    <scope>NUCLEOTIDE SEQUENCE [LARGE SCALE GENOMIC DNA]</scope>
    <source>
        <strain evidence="2">28-4</strain>
    </source>
</reference>
<keyword evidence="2" id="KW-1185">Reference proteome</keyword>
<feature type="non-terminal residue" evidence="1">
    <location>
        <position position="1"/>
    </location>
</feature>
<sequence>SRYSGGSGAPAWTLEAVGFDFMCQRNKAFGRVGTQSSLWRPWRKRFTHRFSHIVYMLHSTCF</sequence>
<accession>A0A2H3BE38</accession>
<organism evidence="1 2">
    <name type="scientific">Armillaria solidipes</name>
    <dbReference type="NCBI Taxonomy" id="1076256"/>
    <lineage>
        <taxon>Eukaryota</taxon>
        <taxon>Fungi</taxon>
        <taxon>Dikarya</taxon>
        <taxon>Basidiomycota</taxon>
        <taxon>Agaricomycotina</taxon>
        <taxon>Agaricomycetes</taxon>
        <taxon>Agaricomycetidae</taxon>
        <taxon>Agaricales</taxon>
        <taxon>Marasmiineae</taxon>
        <taxon>Physalacriaceae</taxon>
        <taxon>Armillaria</taxon>
    </lineage>
</organism>
<dbReference type="Proteomes" id="UP000218334">
    <property type="component" value="Unassembled WGS sequence"/>
</dbReference>